<feature type="binding site" evidence="9">
    <location>
        <position position="231"/>
    </location>
    <ligand>
        <name>Zn(2+)</name>
        <dbReference type="ChEBI" id="CHEBI:29105"/>
        <note>catalytic</note>
    </ligand>
</feature>
<sequence>MNELCFIISAGACLLLSACSVYTPATPPSGFIHISDVVPDAILEIRYFSTYNFVGERIDGYEQPTALLTVEAATALKAVSDDVKAQGYRLKIFDAYRPQRAVNHFVAWAKKAEDVRMKPYFYRNLDKSVLFPRGYIAEKSGHSRGSTVDLTLFDIATGKEVDMGATFDWFGKESHSDWCGNPETGKYTGKFPGNTPPTDGEINEVQFKNRMILRKAMIRHGFRPLPEEWWHFTLAKEPYPDTYFTHPVK</sequence>
<comment type="function">
    <text evidence="9 10">Catalyzes hydrolysis of the D-alanyl-D-alanine dipeptide.</text>
</comment>
<dbReference type="InterPro" id="IPR000755">
    <property type="entry name" value="A_A_dipeptidase"/>
</dbReference>
<evidence type="ECO:0000256" key="6">
    <source>
        <dbReference type="ARBA" id="ARBA00022997"/>
    </source>
</evidence>
<dbReference type="Pfam" id="PF01427">
    <property type="entry name" value="Peptidase_M15"/>
    <property type="match status" value="2"/>
</dbReference>
<reference evidence="12 13" key="1">
    <citation type="submission" date="2019-08" db="EMBL/GenBank/DDBJ databases">
        <title>In-depth cultivation of the pig gut microbiome towards novel bacterial diversity and tailored functional studies.</title>
        <authorList>
            <person name="Wylensek D."/>
            <person name="Hitch T.C.A."/>
            <person name="Clavel T."/>
        </authorList>
    </citation>
    <scope>NUCLEOTIDE SEQUENCE [LARGE SCALE GENOMIC DNA]</scope>
    <source>
        <strain evidence="12 13">BBE-744-WT-12</strain>
    </source>
</reference>
<feature type="binding site" evidence="9">
    <location>
        <position position="149"/>
    </location>
    <ligand>
        <name>Zn(2+)</name>
        <dbReference type="ChEBI" id="CHEBI:29105"/>
        <note>catalytic</note>
    </ligand>
</feature>
<evidence type="ECO:0000256" key="2">
    <source>
        <dbReference type="ARBA" id="ARBA00022670"/>
    </source>
</evidence>
<dbReference type="GO" id="GO:0008237">
    <property type="term" value="F:metallopeptidase activity"/>
    <property type="evidence" value="ECO:0007669"/>
    <property type="project" value="UniProtKB-KW"/>
</dbReference>
<dbReference type="GO" id="GO:0160237">
    <property type="term" value="F:D-Ala-D-Ala dipeptidase activity"/>
    <property type="evidence" value="ECO:0007669"/>
    <property type="project" value="UniProtKB-EC"/>
</dbReference>
<feature type="active site" description="Proton donor/acceptor" evidence="9">
    <location>
        <position position="228"/>
    </location>
</feature>
<keyword evidence="2 9" id="KW-0645">Protease</keyword>
<keyword evidence="13" id="KW-1185">Reference proteome</keyword>
<evidence type="ECO:0000256" key="10">
    <source>
        <dbReference type="PIRNR" id="PIRNR026671"/>
    </source>
</evidence>
<evidence type="ECO:0000256" key="9">
    <source>
        <dbReference type="HAMAP-Rule" id="MF_01924"/>
    </source>
</evidence>
<dbReference type="Proteomes" id="UP000435649">
    <property type="component" value="Unassembled WGS sequence"/>
</dbReference>
<dbReference type="GO" id="GO:0008270">
    <property type="term" value="F:zinc ion binding"/>
    <property type="evidence" value="ECO:0007669"/>
    <property type="project" value="UniProtKB-UniRule"/>
</dbReference>
<proteinExistence type="inferred from homology"/>
<dbReference type="EC" id="3.4.13.22" evidence="9 10"/>
<evidence type="ECO:0000256" key="4">
    <source>
        <dbReference type="ARBA" id="ARBA00022801"/>
    </source>
</evidence>
<keyword evidence="5 9" id="KW-0862">Zinc</keyword>
<feature type="signal peptide" evidence="11">
    <location>
        <begin position="1"/>
        <end position="25"/>
    </location>
</feature>
<comment type="cofactor">
    <cofactor evidence="9">
        <name>Zn(2+)</name>
        <dbReference type="ChEBI" id="CHEBI:29105"/>
    </cofactor>
    <text evidence="9">Binds 1 zinc ion per subunit.</text>
</comment>
<evidence type="ECO:0000313" key="13">
    <source>
        <dbReference type="Proteomes" id="UP000435649"/>
    </source>
</evidence>
<accession>A0A844GA41</accession>
<keyword evidence="8 10" id="KW-0961">Cell wall biogenesis/degradation</keyword>
<keyword evidence="4 9" id="KW-0378">Hydrolase</keyword>
<dbReference type="HAMAP" id="MF_01924">
    <property type="entry name" value="A_A_dipeptidase"/>
    <property type="match status" value="1"/>
</dbReference>
<dbReference type="PANTHER" id="PTHR43126:SF1">
    <property type="entry name" value="D-ALANYL-D-ALANINE DIPEPTIDASE"/>
    <property type="match status" value="1"/>
</dbReference>
<dbReference type="GO" id="GO:0006508">
    <property type="term" value="P:proteolysis"/>
    <property type="evidence" value="ECO:0007669"/>
    <property type="project" value="UniProtKB-KW"/>
</dbReference>
<evidence type="ECO:0000256" key="8">
    <source>
        <dbReference type="ARBA" id="ARBA00023316"/>
    </source>
</evidence>
<comment type="similarity">
    <text evidence="9 10">Belongs to the peptidase M15D family.</text>
</comment>
<keyword evidence="6 9" id="KW-0224">Dipeptidase</keyword>
<evidence type="ECO:0000256" key="3">
    <source>
        <dbReference type="ARBA" id="ARBA00022723"/>
    </source>
</evidence>
<comment type="caution">
    <text evidence="12">The sequence shown here is derived from an EMBL/GenBank/DDBJ whole genome shotgun (WGS) entry which is preliminary data.</text>
</comment>
<evidence type="ECO:0000313" key="12">
    <source>
        <dbReference type="EMBL" id="MST99804.1"/>
    </source>
</evidence>
<dbReference type="AlphaFoldDB" id="A0A844GA41"/>
<dbReference type="PIRSF" id="PIRSF026671">
    <property type="entry name" value="AA_dipeptidase"/>
    <property type="match status" value="1"/>
</dbReference>
<gene>
    <name evidence="12" type="ORF">FYJ85_22500</name>
</gene>
<evidence type="ECO:0000256" key="7">
    <source>
        <dbReference type="ARBA" id="ARBA00023049"/>
    </source>
</evidence>
<feature type="site" description="Transition state stabilizer" evidence="9">
    <location>
        <position position="97"/>
    </location>
</feature>
<dbReference type="GO" id="GO:0071555">
    <property type="term" value="P:cell wall organization"/>
    <property type="evidence" value="ECO:0007669"/>
    <property type="project" value="UniProtKB-KW"/>
</dbReference>
<evidence type="ECO:0000256" key="1">
    <source>
        <dbReference type="ARBA" id="ARBA00001362"/>
    </source>
</evidence>
<protein>
    <recommendedName>
        <fullName evidence="9 10">D-alanyl-D-alanine dipeptidase</fullName>
        <shortName evidence="9 10">D-Ala-D-Ala dipeptidase</shortName>
        <ecNumber evidence="9 10">3.4.13.22</ecNumber>
    </recommendedName>
</protein>
<evidence type="ECO:0000256" key="5">
    <source>
        <dbReference type="ARBA" id="ARBA00022833"/>
    </source>
</evidence>
<feature type="binding site" evidence="9">
    <location>
        <position position="142"/>
    </location>
    <ligand>
        <name>Zn(2+)</name>
        <dbReference type="ChEBI" id="CHEBI:29105"/>
        <note>catalytic</note>
    </ligand>
</feature>
<dbReference type="Gene3D" id="3.30.1380.10">
    <property type="match status" value="1"/>
</dbReference>
<feature type="chain" id="PRO_5032422213" description="D-alanyl-D-alanine dipeptidase" evidence="11">
    <location>
        <begin position="26"/>
        <end position="249"/>
    </location>
</feature>
<keyword evidence="7 9" id="KW-0482">Metalloprotease</keyword>
<dbReference type="InterPro" id="IPR009045">
    <property type="entry name" value="Zn_M74/Hedgehog-like"/>
</dbReference>
<name>A0A844GA41_9BACT</name>
<dbReference type="EMBL" id="VUNS01000061">
    <property type="protein sequence ID" value="MST99804.1"/>
    <property type="molecule type" value="Genomic_DNA"/>
</dbReference>
<evidence type="ECO:0000256" key="11">
    <source>
        <dbReference type="SAM" id="SignalP"/>
    </source>
</evidence>
<dbReference type="RefSeq" id="WP_154420958.1">
    <property type="nucleotide sequence ID" value="NZ_VUNS01000061.1"/>
</dbReference>
<dbReference type="CDD" id="cd14817">
    <property type="entry name" value="D-Ala-D-Ala_dipeptidase_VanX"/>
    <property type="match status" value="1"/>
</dbReference>
<organism evidence="12 13">
    <name type="scientific">Victivallis lenta</name>
    <dbReference type="NCBI Taxonomy" id="2606640"/>
    <lineage>
        <taxon>Bacteria</taxon>
        <taxon>Pseudomonadati</taxon>
        <taxon>Lentisphaerota</taxon>
        <taxon>Lentisphaeria</taxon>
        <taxon>Victivallales</taxon>
        <taxon>Victivallaceae</taxon>
        <taxon>Victivallis</taxon>
    </lineage>
</organism>
<keyword evidence="3 9" id="KW-0479">Metal-binding</keyword>
<comment type="catalytic activity">
    <reaction evidence="1 9 10">
        <text>D-alanyl-D-alanine + H2O = 2 D-alanine</text>
        <dbReference type="Rhea" id="RHEA:20661"/>
        <dbReference type="ChEBI" id="CHEBI:15377"/>
        <dbReference type="ChEBI" id="CHEBI:57416"/>
        <dbReference type="ChEBI" id="CHEBI:57822"/>
        <dbReference type="EC" id="3.4.13.22"/>
    </reaction>
</comment>
<dbReference type="SUPFAM" id="SSF55166">
    <property type="entry name" value="Hedgehog/DD-peptidase"/>
    <property type="match status" value="1"/>
</dbReference>
<dbReference type="PANTHER" id="PTHR43126">
    <property type="entry name" value="D-ALANYL-D-ALANINE DIPEPTIDASE"/>
    <property type="match status" value="1"/>
</dbReference>
<keyword evidence="11" id="KW-0732">Signal</keyword>